<dbReference type="PANTHER" id="PTHR35340:SF5">
    <property type="entry name" value="ASST-DOMAIN-CONTAINING PROTEIN"/>
    <property type="match status" value="1"/>
</dbReference>
<dbReference type="PANTHER" id="PTHR35340">
    <property type="entry name" value="PQQ ENZYME REPEAT PROTEIN-RELATED"/>
    <property type="match status" value="1"/>
</dbReference>
<proteinExistence type="predicted"/>
<gene>
    <name evidence="1" type="ORF">B0I36DRAFT_412102</name>
</gene>
<protein>
    <submittedName>
        <fullName evidence="1">ASST-domain-containing protein</fullName>
    </submittedName>
</protein>
<name>A0A9P8Y664_9PEZI</name>
<dbReference type="AlphaFoldDB" id="A0A9P8Y664"/>
<dbReference type="EMBL" id="JAGTJQ010000006">
    <property type="protein sequence ID" value="KAH7029790.1"/>
    <property type="molecule type" value="Genomic_DNA"/>
</dbReference>
<comment type="caution">
    <text evidence="1">The sequence shown here is derived from an EMBL/GenBank/DDBJ whole genome shotgun (WGS) entry which is preliminary data.</text>
</comment>
<evidence type="ECO:0000313" key="2">
    <source>
        <dbReference type="Proteomes" id="UP000756346"/>
    </source>
</evidence>
<reference evidence="1" key="1">
    <citation type="journal article" date="2021" name="Nat. Commun.">
        <title>Genetic determinants of endophytism in the Arabidopsis root mycobiome.</title>
        <authorList>
            <person name="Mesny F."/>
            <person name="Miyauchi S."/>
            <person name="Thiergart T."/>
            <person name="Pickel B."/>
            <person name="Atanasova L."/>
            <person name="Karlsson M."/>
            <person name="Huettel B."/>
            <person name="Barry K.W."/>
            <person name="Haridas S."/>
            <person name="Chen C."/>
            <person name="Bauer D."/>
            <person name="Andreopoulos W."/>
            <person name="Pangilinan J."/>
            <person name="LaButti K."/>
            <person name="Riley R."/>
            <person name="Lipzen A."/>
            <person name="Clum A."/>
            <person name="Drula E."/>
            <person name="Henrissat B."/>
            <person name="Kohler A."/>
            <person name="Grigoriev I.V."/>
            <person name="Martin F.M."/>
            <person name="Hacquard S."/>
        </authorList>
    </citation>
    <scope>NUCLEOTIDE SEQUENCE</scope>
    <source>
        <strain evidence="1">MPI-CAGE-CH-0230</strain>
    </source>
</reference>
<dbReference type="OrthoDB" id="5427350at2759"/>
<organism evidence="1 2">
    <name type="scientific">Microdochium trichocladiopsis</name>
    <dbReference type="NCBI Taxonomy" id="1682393"/>
    <lineage>
        <taxon>Eukaryota</taxon>
        <taxon>Fungi</taxon>
        <taxon>Dikarya</taxon>
        <taxon>Ascomycota</taxon>
        <taxon>Pezizomycotina</taxon>
        <taxon>Sordariomycetes</taxon>
        <taxon>Xylariomycetidae</taxon>
        <taxon>Xylariales</taxon>
        <taxon>Microdochiaceae</taxon>
        <taxon>Microdochium</taxon>
    </lineage>
</organism>
<keyword evidence="2" id="KW-1185">Reference proteome</keyword>
<evidence type="ECO:0000313" key="1">
    <source>
        <dbReference type="EMBL" id="KAH7029790.1"/>
    </source>
</evidence>
<accession>A0A9P8Y664</accession>
<dbReference type="GeneID" id="70191502"/>
<dbReference type="Proteomes" id="UP000756346">
    <property type="component" value="Unassembled WGS sequence"/>
</dbReference>
<dbReference type="RefSeq" id="XP_046012078.1">
    <property type="nucleotide sequence ID" value="XM_046161956.1"/>
</dbReference>
<dbReference type="InterPro" id="IPR053143">
    <property type="entry name" value="Arylsulfate_ST"/>
</dbReference>
<sequence length="524" mass="58734">MDAVDPVCTLWFHAACYRVTRLLTAEQDGEAYNNGTYGKKPWQSFISSPVRAPRLMINQWDKSKCEPATHIFTAIDLDGQQRSPLILRADDLSMVYGDPSWEGGTDLRPQQYNGSTYLTFFSGQDHESWGSGSSVMLDSAYREALRLTPEGLENDSDPHDFSITDDGTALFTNFHLKRGDCTSVGGPGGQECRIWESAFQELDIATRTPRFTWFASEHVALNESLLPWTPEGKHRKDNSWDFMHLNAVSRTRDRKHYLVSGRHISAVMLINGADGARVWQLGGRENMFRDLSGGRATSFHGQHHARFCNEEETEISVFDNHSFGQVHAQTPGCEGPACSRAVRVRLDYEAMTAEIVSEWWHPVSVQARAQGGHHVLPGGGAMVAWGVVPALTEFTKDGEVCMDVQVGPWSTSYDGESNLYRAYKFNYTATPYWDPEVAVVDDMVYASWNGATEVEHWAVYGGETENSMEKLAESERKGFETAIKLGRMPLMIRVSALDKDGQTLRSSRTVTTVPIIRPRRSRLD</sequence>
<dbReference type="InterPro" id="IPR039535">
    <property type="entry name" value="ASST-like"/>
</dbReference>
<dbReference type="Pfam" id="PF14269">
    <property type="entry name" value="Arylsulfotran_2"/>
    <property type="match status" value="1"/>
</dbReference>